<feature type="transmembrane region" description="Helical" evidence="7">
    <location>
        <begin position="589"/>
        <end position="610"/>
    </location>
</feature>
<feature type="transmembrane region" description="Helical" evidence="7">
    <location>
        <begin position="317"/>
        <end position="345"/>
    </location>
</feature>
<feature type="transmembrane region" description="Helical" evidence="7">
    <location>
        <begin position="284"/>
        <end position="305"/>
    </location>
</feature>
<comment type="caution">
    <text evidence="9">The sequence shown here is derived from an EMBL/GenBank/DDBJ whole genome shotgun (WGS) entry which is preliminary data.</text>
</comment>
<dbReference type="Gene3D" id="1.20.1640.10">
    <property type="entry name" value="Multidrug efflux transporter AcrB transmembrane domain"/>
    <property type="match status" value="2"/>
</dbReference>
<dbReference type="InterPro" id="IPR050545">
    <property type="entry name" value="Mycobact_MmpL"/>
</dbReference>
<evidence type="ECO:0000256" key="6">
    <source>
        <dbReference type="ARBA" id="ARBA00023136"/>
    </source>
</evidence>
<feature type="transmembrane region" description="Helical" evidence="7">
    <location>
        <begin position="630"/>
        <end position="652"/>
    </location>
</feature>
<reference evidence="9 10" key="2">
    <citation type="submission" date="2019-09" db="EMBL/GenBank/DDBJ databases">
        <authorList>
            <person name="Jin C."/>
        </authorList>
    </citation>
    <scope>NUCLEOTIDE SEQUENCE [LARGE SCALE GENOMIC DNA]</scope>
    <source>
        <strain evidence="9 10">AN110305</strain>
    </source>
</reference>
<dbReference type="InterPro" id="IPR000731">
    <property type="entry name" value="SSD"/>
</dbReference>
<evidence type="ECO:0000256" key="4">
    <source>
        <dbReference type="ARBA" id="ARBA00022692"/>
    </source>
</evidence>
<evidence type="ECO:0000313" key="9">
    <source>
        <dbReference type="EMBL" id="KAA2252434.1"/>
    </source>
</evidence>
<evidence type="ECO:0000256" key="3">
    <source>
        <dbReference type="ARBA" id="ARBA00022475"/>
    </source>
</evidence>
<feature type="transmembrane region" description="Helical" evidence="7">
    <location>
        <begin position="553"/>
        <end position="574"/>
    </location>
</feature>
<evidence type="ECO:0000256" key="5">
    <source>
        <dbReference type="ARBA" id="ARBA00022989"/>
    </source>
</evidence>
<evidence type="ECO:0000313" key="10">
    <source>
        <dbReference type="Proteomes" id="UP000323454"/>
    </source>
</evidence>
<dbReference type="SUPFAM" id="SSF82866">
    <property type="entry name" value="Multidrug efflux transporter AcrB transmembrane domain"/>
    <property type="match status" value="2"/>
</dbReference>
<reference evidence="9 10" key="1">
    <citation type="submission" date="2019-09" db="EMBL/GenBank/DDBJ databases">
        <title>Goodfellowia gen. nov., a new genus of the Pseudonocardineae related to Actinoalloteichus, containing Goodfellowia coeruleoviolacea gen. nov., comb. nov. gen. nov., comb. nov.</title>
        <authorList>
            <person name="Labeda D."/>
        </authorList>
    </citation>
    <scope>NUCLEOTIDE SEQUENCE [LARGE SCALE GENOMIC DNA]</scope>
    <source>
        <strain evidence="9 10">AN110305</strain>
    </source>
</reference>
<keyword evidence="4 7" id="KW-0812">Transmembrane</keyword>
<feature type="transmembrane region" description="Helical" evidence="7">
    <location>
        <begin position="246"/>
        <end position="263"/>
    </location>
</feature>
<feature type="transmembrane region" description="Helical" evidence="7">
    <location>
        <begin position="529"/>
        <end position="546"/>
    </location>
</feature>
<comment type="similarity">
    <text evidence="2">Belongs to the resistance-nodulation-cell division (RND) (TC 2.A.6) family. MmpL subfamily.</text>
</comment>
<dbReference type="Proteomes" id="UP000323454">
    <property type="component" value="Unassembled WGS sequence"/>
</dbReference>
<evidence type="ECO:0000256" key="1">
    <source>
        <dbReference type="ARBA" id="ARBA00004651"/>
    </source>
</evidence>
<keyword evidence="6 7" id="KW-0472">Membrane</keyword>
<feature type="transmembrane region" description="Helical" evidence="7">
    <location>
        <begin position="208"/>
        <end position="226"/>
    </location>
</feature>
<feature type="transmembrane region" description="Helical" evidence="7">
    <location>
        <begin position="371"/>
        <end position="391"/>
    </location>
</feature>
<dbReference type="PANTHER" id="PTHR33406:SF6">
    <property type="entry name" value="MEMBRANE PROTEIN YDGH-RELATED"/>
    <property type="match status" value="1"/>
</dbReference>
<dbReference type="EMBL" id="VUOB01000075">
    <property type="protein sequence ID" value="KAA2252434.1"/>
    <property type="molecule type" value="Genomic_DNA"/>
</dbReference>
<keyword evidence="5 7" id="KW-1133">Transmembrane helix</keyword>
<evidence type="ECO:0000256" key="7">
    <source>
        <dbReference type="SAM" id="Phobius"/>
    </source>
</evidence>
<name>A0A5B2WN84_9PSEU</name>
<keyword evidence="10" id="KW-1185">Reference proteome</keyword>
<evidence type="ECO:0000259" key="8">
    <source>
        <dbReference type="PROSITE" id="PS50156"/>
    </source>
</evidence>
<dbReference type="RefSeq" id="WP_149854358.1">
    <property type="nucleotide sequence ID" value="NZ_VUOB01000075.1"/>
</dbReference>
<dbReference type="AlphaFoldDB" id="A0A5B2WN84"/>
<sequence length="718" mass="75867">MFERIGRLVVHRPWWTIGAWLVIAVAVIALAPKLESSSDQKDFLPTHYESIQASETAAKAFGEQNAKPSAMLVFTRVDGATLSDSDQAKVGEVVKSLSDRHIGKIESIVTDPKAVSPNKLVQIGQATIDGNVNKGPDKDSADSVKDLREAAKPLVSGTGLQLHIGGDAAQSLDSQDSQNSSAMLIGLGTVAVILVLLLVIFRSPIIALLPIFLIALATAVANGLIADASKLFGLKSDASTSVLLPIVLYGIGTDYLLFLLFRYRERLRAGEDRKQAMVSAVKRVGEAITSAAGVVIVAFLCLTMASMGGFRQMGPALAIAVGVTLIAGLTLLPAVVSLIGPKVFWPSKTWKREPKARISGSAGAVVAKRPVLVAVISGVVMIALAVGAFSFKANFDFGSLPAQFESSKATEDLKSGFPAGIQQPSHVYLRSDTGKPLDDAALKTFGGTLGEVDGVGQAQPPKFNGDHTVADFSVPLKSEPTSSAAMAVAGGPLRDAAHAAAPTGTTAQVGGISSILADIETATERDYRVVFPIAAVLIMLILGLLLRSLVAPWYLMVTVGLGFVSTLGATVWIFQKLQHQSGLMFSMPIILYMFVVAIGTDYNILMVARLREEAQEGHSPREAARRAVRFTGPAIAAAGVILAGTFAALMLSDQSLMKQLGFSVSFGILVSAFVMAMFLTPSLTALFGRAAWWPGHGDRKRAMARGDERDRHLVGSSR</sequence>
<organism evidence="9 10">
    <name type="scientific">Solihabitans fulvus</name>
    <dbReference type="NCBI Taxonomy" id="1892852"/>
    <lineage>
        <taxon>Bacteria</taxon>
        <taxon>Bacillati</taxon>
        <taxon>Actinomycetota</taxon>
        <taxon>Actinomycetes</taxon>
        <taxon>Pseudonocardiales</taxon>
        <taxon>Pseudonocardiaceae</taxon>
        <taxon>Solihabitans</taxon>
    </lineage>
</organism>
<dbReference type="PANTHER" id="PTHR33406">
    <property type="entry name" value="MEMBRANE PROTEIN MJ1562-RELATED"/>
    <property type="match status" value="1"/>
</dbReference>
<feature type="domain" description="SSD" evidence="8">
    <location>
        <begin position="231"/>
        <end position="338"/>
    </location>
</feature>
<evidence type="ECO:0000256" key="2">
    <source>
        <dbReference type="ARBA" id="ARBA00010157"/>
    </source>
</evidence>
<feature type="transmembrane region" description="Helical" evidence="7">
    <location>
        <begin position="664"/>
        <end position="692"/>
    </location>
</feature>
<gene>
    <name evidence="9" type="ORF">F0L68_35935</name>
</gene>
<dbReference type="InterPro" id="IPR004869">
    <property type="entry name" value="MMPL_dom"/>
</dbReference>
<dbReference type="PROSITE" id="PS50156">
    <property type="entry name" value="SSD"/>
    <property type="match status" value="2"/>
</dbReference>
<keyword evidence="3" id="KW-1003">Cell membrane</keyword>
<feature type="transmembrane region" description="Helical" evidence="7">
    <location>
        <begin position="182"/>
        <end position="201"/>
    </location>
</feature>
<accession>A0A5B2WN84</accession>
<proteinExistence type="inferred from homology"/>
<dbReference type="OrthoDB" id="2365435at2"/>
<protein>
    <submittedName>
        <fullName evidence="9">MMPL family transporter</fullName>
    </submittedName>
</protein>
<comment type="subcellular location">
    <subcellularLocation>
        <location evidence="1">Cell membrane</location>
        <topology evidence="1">Multi-pass membrane protein</topology>
    </subcellularLocation>
</comment>
<feature type="domain" description="SSD" evidence="8">
    <location>
        <begin position="556"/>
        <end position="685"/>
    </location>
</feature>
<dbReference type="GO" id="GO:0005886">
    <property type="term" value="C:plasma membrane"/>
    <property type="evidence" value="ECO:0007669"/>
    <property type="project" value="UniProtKB-SubCell"/>
</dbReference>
<feature type="transmembrane region" description="Helical" evidence="7">
    <location>
        <begin position="12"/>
        <end position="31"/>
    </location>
</feature>
<dbReference type="Pfam" id="PF03176">
    <property type="entry name" value="MMPL"/>
    <property type="match status" value="2"/>
</dbReference>